<gene>
    <name evidence="3" type="ORF">IAB28_10935</name>
</gene>
<dbReference type="Pfam" id="PF02608">
    <property type="entry name" value="Bmp"/>
    <property type="match status" value="1"/>
</dbReference>
<dbReference type="AlphaFoldDB" id="A0A9D1A669"/>
<evidence type="ECO:0000259" key="2">
    <source>
        <dbReference type="Pfam" id="PF02608"/>
    </source>
</evidence>
<organism evidence="3 4">
    <name type="scientific">Candidatus Copromonas faecavium</name>
    <name type="common">nom. illeg.</name>
    <dbReference type="NCBI Taxonomy" id="2840740"/>
    <lineage>
        <taxon>Bacteria</taxon>
        <taxon>Bacillati</taxon>
        <taxon>Bacillota</taxon>
        <taxon>Clostridia</taxon>
        <taxon>Lachnospirales</taxon>
        <taxon>Lachnospiraceae</taxon>
        <taxon>Candidatus Copromonas (nom. illeg.)</taxon>
    </lineage>
</organism>
<dbReference type="InterPro" id="IPR052910">
    <property type="entry name" value="ABC-Purine-Binding"/>
</dbReference>
<protein>
    <submittedName>
        <fullName evidence="3">BMP family ABC transporter substrate-binding protein</fullName>
    </submittedName>
</protein>
<comment type="caution">
    <text evidence="3">The sequence shown here is derived from an EMBL/GenBank/DDBJ whole genome shotgun (WGS) entry which is preliminary data.</text>
</comment>
<sequence>MNMSEYQKARKLAQKAYRQTLAEGKYPYLEVLDERLPFLKTVGESDLGLIEIPIDRIVGTKTAGRTKAFASNFMPLLDEYSEFAAKWNHLYEAHINEGIREPIIACEFCNSYYVIEGNKRVSVLKYSGAVSISGYVTRIIPEANDSRESKIYYEFMAFNRLTGINTIYFSRPDGFYDLIRLMGKKPDEPWTQEDRKLFSYCFSLFQAAYRERGGDKLPITPGDAFLIYLNVYGYQDLAEKTRDTVKKELAVLWKELESLPETANVSVIMQPEQEPEKNIIQRLIAPVMAAPTLTVGFIYYKTAETSGWTYSHNLGCMYLKEAMADKIRVKVYDRVMDEAGCMEAMEKAIFDGCQVIFTTSPRFLGASLRIGMKYPDIKILNCSLNSYSGHLRTYYGRLYEAKFLVGMLAGILSSTDRIGYMADFPIYGTTAGINAFALGVKMVNPTAWVYLAWSSQKDNHAADLFKEARVSHISGSDTINPSRATRLYGLYDLDEKKGGLVASPIWHWGKFYQRILQTILNGNWSRSAPAVMGSSINYWWGISSGMIDTICSSSVPERTLRLIELVKKQIVNGEFHIFSGELRDQNGTIRHEGSDPMAPEDIIRMDWLCDNIKGSIPSLDQIMDEDVPMVKIQGIFSEEERLAERKPV</sequence>
<reference evidence="3" key="1">
    <citation type="submission" date="2020-10" db="EMBL/GenBank/DDBJ databases">
        <authorList>
            <person name="Gilroy R."/>
        </authorList>
    </citation>
    <scope>NUCLEOTIDE SEQUENCE</scope>
    <source>
        <strain evidence="3">CHK180-2868</strain>
    </source>
</reference>
<accession>A0A9D1A669</accession>
<evidence type="ECO:0000313" key="4">
    <source>
        <dbReference type="Proteomes" id="UP000824250"/>
    </source>
</evidence>
<dbReference type="InterPro" id="IPR003760">
    <property type="entry name" value="PnrA-like"/>
</dbReference>
<evidence type="ECO:0000256" key="1">
    <source>
        <dbReference type="ARBA" id="ARBA00022729"/>
    </source>
</evidence>
<dbReference type="PANTHER" id="PTHR43208:SF1">
    <property type="entry name" value="ABC TRANSPORTER SUBSTRATE-BINDING PROTEIN"/>
    <property type="match status" value="1"/>
</dbReference>
<dbReference type="GO" id="GO:0005886">
    <property type="term" value="C:plasma membrane"/>
    <property type="evidence" value="ECO:0007669"/>
    <property type="project" value="InterPro"/>
</dbReference>
<dbReference type="PANTHER" id="PTHR43208">
    <property type="entry name" value="ABC TRANSPORTER SUBSTRATE-BINDING PROTEIN"/>
    <property type="match status" value="1"/>
</dbReference>
<evidence type="ECO:0000313" key="3">
    <source>
        <dbReference type="EMBL" id="HIR06459.1"/>
    </source>
</evidence>
<keyword evidence="1" id="KW-0732">Signal</keyword>
<dbReference type="EMBL" id="DVGC01000062">
    <property type="protein sequence ID" value="HIR06459.1"/>
    <property type="molecule type" value="Genomic_DNA"/>
</dbReference>
<feature type="domain" description="ABC transporter substrate-binding protein PnrA-like" evidence="2">
    <location>
        <begin position="294"/>
        <end position="455"/>
    </location>
</feature>
<proteinExistence type="predicted"/>
<reference evidence="3" key="2">
    <citation type="journal article" date="2021" name="PeerJ">
        <title>Extensive microbial diversity within the chicken gut microbiome revealed by metagenomics and culture.</title>
        <authorList>
            <person name="Gilroy R."/>
            <person name="Ravi A."/>
            <person name="Getino M."/>
            <person name="Pursley I."/>
            <person name="Horton D.L."/>
            <person name="Alikhan N.F."/>
            <person name="Baker D."/>
            <person name="Gharbi K."/>
            <person name="Hall N."/>
            <person name="Watson M."/>
            <person name="Adriaenssens E.M."/>
            <person name="Foster-Nyarko E."/>
            <person name="Jarju S."/>
            <person name="Secka A."/>
            <person name="Antonio M."/>
            <person name="Oren A."/>
            <person name="Chaudhuri R.R."/>
            <person name="La Ragione R."/>
            <person name="Hildebrand F."/>
            <person name="Pallen M.J."/>
        </authorList>
    </citation>
    <scope>NUCLEOTIDE SEQUENCE</scope>
    <source>
        <strain evidence="3">CHK180-2868</strain>
    </source>
</reference>
<dbReference type="Proteomes" id="UP000824250">
    <property type="component" value="Unassembled WGS sequence"/>
</dbReference>
<name>A0A9D1A669_9FIRM</name>
<dbReference type="Gene3D" id="3.40.50.2300">
    <property type="match status" value="2"/>
</dbReference>